<evidence type="ECO:0000313" key="1">
    <source>
        <dbReference type="EMBL" id="CBI07596.1"/>
    </source>
</evidence>
<proteinExistence type="predicted"/>
<sequence length="73" mass="8682">MRVLASPHCKNVSFCNLRVSFEKSTEMLQFDIENETETIRNYRERVWQCEELAEYAMGEQICKIKPVKFCRSS</sequence>
<dbReference type="InterPro" id="IPR012347">
    <property type="entry name" value="Ferritin-like"/>
</dbReference>
<dbReference type="EMBL" id="CABQ01000108">
    <property type="protein sequence ID" value="CBI07596.1"/>
    <property type="molecule type" value="Genomic_DNA"/>
</dbReference>
<gene>
    <name evidence="1" type="ORF">CARN6_0950</name>
</gene>
<dbReference type="AlphaFoldDB" id="E6QK29"/>
<name>E6QK29_9ZZZZ</name>
<comment type="caution">
    <text evidence="1">The sequence shown here is derived from an EMBL/GenBank/DDBJ whole genome shotgun (WGS) entry which is preliminary data.</text>
</comment>
<protein>
    <submittedName>
        <fullName evidence="1">Uncharacterized protein</fullName>
    </submittedName>
</protein>
<reference evidence="1" key="1">
    <citation type="submission" date="2009-10" db="EMBL/GenBank/DDBJ databases">
        <title>Diversity of trophic interactions inside an arsenic-rich microbial ecosystem.</title>
        <authorList>
            <person name="Bertin P.N."/>
            <person name="Heinrich-Salmeron A."/>
            <person name="Pelletier E."/>
            <person name="Goulhen-Chollet F."/>
            <person name="Arsene-Ploetze F."/>
            <person name="Gallien S."/>
            <person name="Calteau A."/>
            <person name="Vallenet D."/>
            <person name="Casiot C."/>
            <person name="Chane-Woon-Ming B."/>
            <person name="Giloteaux L."/>
            <person name="Barakat M."/>
            <person name="Bonnefoy V."/>
            <person name="Bruneel O."/>
            <person name="Chandler M."/>
            <person name="Cleiss J."/>
            <person name="Duran R."/>
            <person name="Elbaz-Poulichet F."/>
            <person name="Fonknechten N."/>
            <person name="Lauga B."/>
            <person name="Mornico D."/>
            <person name="Ortet P."/>
            <person name="Schaeffer C."/>
            <person name="Siguier P."/>
            <person name="Alexander Thil Smith A."/>
            <person name="Van Dorsselaer A."/>
            <person name="Weissenbach J."/>
            <person name="Medigue C."/>
            <person name="Le Paslier D."/>
        </authorList>
    </citation>
    <scope>NUCLEOTIDE SEQUENCE</scope>
</reference>
<organism evidence="1">
    <name type="scientific">mine drainage metagenome</name>
    <dbReference type="NCBI Taxonomy" id="410659"/>
    <lineage>
        <taxon>unclassified sequences</taxon>
        <taxon>metagenomes</taxon>
        <taxon>ecological metagenomes</taxon>
    </lineage>
</organism>
<dbReference type="Gene3D" id="1.20.1260.10">
    <property type="match status" value="1"/>
</dbReference>
<accession>E6QK29</accession>